<dbReference type="PANTHER" id="PTHR34107">
    <property type="entry name" value="SLL0198 PROTEIN-RELATED"/>
    <property type="match status" value="1"/>
</dbReference>
<organism evidence="2 3">
    <name type="scientific">Myxacorys almedinensis A</name>
    <dbReference type="NCBI Taxonomy" id="2690445"/>
    <lineage>
        <taxon>Bacteria</taxon>
        <taxon>Bacillati</taxon>
        <taxon>Cyanobacteriota</taxon>
        <taxon>Cyanophyceae</taxon>
        <taxon>Leptolyngbyales</taxon>
        <taxon>Leptolyngbyaceae</taxon>
        <taxon>Myxacorys</taxon>
        <taxon>Myxacorys almedinensis</taxon>
    </lineage>
</organism>
<dbReference type="AlphaFoldDB" id="A0A8J7Z0A3"/>
<feature type="domain" description="Putative restriction endonuclease" evidence="1">
    <location>
        <begin position="25"/>
        <end position="205"/>
    </location>
</feature>
<keyword evidence="3" id="KW-1185">Reference proteome</keyword>
<comment type="caution">
    <text evidence="2">The sequence shown here is derived from an EMBL/GenBank/DDBJ whole genome shotgun (WGS) entry which is preliminary data.</text>
</comment>
<dbReference type="PANTHER" id="PTHR34107:SF7">
    <property type="entry name" value="SLR2092 PROTEIN"/>
    <property type="match status" value="1"/>
</dbReference>
<keyword evidence="2" id="KW-0378">Hydrolase</keyword>
<proteinExistence type="predicted"/>
<dbReference type="InterPro" id="IPR008538">
    <property type="entry name" value="Uma2"/>
</dbReference>
<keyword evidence="2" id="KW-0255">Endonuclease</keyword>
<dbReference type="CDD" id="cd06260">
    <property type="entry name" value="DUF820-like"/>
    <property type="match status" value="1"/>
</dbReference>
<dbReference type="InterPro" id="IPR012296">
    <property type="entry name" value="Nuclease_put_TT1808"/>
</dbReference>
<gene>
    <name evidence="2" type="ORF">GS601_08600</name>
</gene>
<evidence type="ECO:0000313" key="3">
    <source>
        <dbReference type="Proteomes" id="UP000646053"/>
    </source>
</evidence>
<evidence type="ECO:0000313" key="2">
    <source>
        <dbReference type="EMBL" id="NDJ17349.1"/>
    </source>
</evidence>
<dbReference type="Proteomes" id="UP000646053">
    <property type="component" value="Unassembled WGS sequence"/>
</dbReference>
<dbReference type="GO" id="GO:0004519">
    <property type="term" value="F:endonuclease activity"/>
    <property type="evidence" value="ECO:0007669"/>
    <property type="project" value="UniProtKB-KW"/>
</dbReference>
<name>A0A8J7Z0A3_9CYAN</name>
<dbReference type="Pfam" id="PF05685">
    <property type="entry name" value="Uma2"/>
    <property type="match status" value="1"/>
</dbReference>
<dbReference type="Gene3D" id="3.90.1570.10">
    <property type="entry name" value="tt1808, chain A"/>
    <property type="match status" value="1"/>
</dbReference>
<reference evidence="2" key="1">
    <citation type="submission" date="2019-12" db="EMBL/GenBank/DDBJ databases">
        <title>High-Quality draft genome sequences of three cyanobacteria isolated from the limestone walls of the Old Cathedral of Coimbra.</title>
        <authorList>
            <person name="Tiago I."/>
            <person name="Soares F."/>
            <person name="Portugal A."/>
        </authorList>
    </citation>
    <scope>NUCLEOTIDE SEQUENCE</scope>
    <source>
        <strain evidence="2">A</strain>
    </source>
</reference>
<dbReference type="InterPro" id="IPR011335">
    <property type="entry name" value="Restrct_endonuc-II-like"/>
</dbReference>
<protein>
    <submittedName>
        <fullName evidence="2">Uma2 family endonuclease</fullName>
    </submittedName>
</protein>
<sequence length="209" mass="23484">MTTLLIQTEHILLTVSFPALEQMTPEQFYQFCQANRDLRIERTAQGEVMIMPPAFSDTGNRNVKISQQVANWAAQDETGEAFDSSTGFTLPNGAMRSPDTSWIRLERWNALTDEQKASFAPICPDFVIELWSASDALSRLQAKMQGYSKDGAVLEFLIDLREISAEADRKNVTVHVYRPGRTPEILENPEAVSGDPELPGFRLRMAKIC</sequence>
<accession>A0A8J7Z0A3</accession>
<dbReference type="RefSeq" id="WP_162422872.1">
    <property type="nucleotide sequence ID" value="NZ_WVIE01000008.1"/>
</dbReference>
<evidence type="ECO:0000259" key="1">
    <source>
        <dbReference type="Pfam" id="PF05685"/>
    </source>
</evidence>
<dbReference type="EMBL" id="WVIE01000008">
    <property type="protein sequence ID" value="NDJ17349.1"/>
    <property type="molecule type" value="Genomic_DNA"/>
</dbReference>
<dbReference type="SUPFAM" id="SSF52980">
    <property type="entry name" value="Restriction endonuclease-like"/>
    <property type="match status" value="1"/>
</dbReference>
<keyword evidence="2" id="KW-0540">Nuclease</keyword>